<dbReference type="InterPro" id="IPR038673">
    <property type="entry name" value="OprB_sf"/>
</dbReference>
<feature type="signal peptide" evidence="2">
    <location>
        <begin position="1"/>
        <end position="20"/>
    </location>
</feature>
<evidence type="ECO:0000256" key="2">
    <source>
        <dbReference type="RuleBase" id="RU363072"/>
    </source>
</evidence>
<dbReference type="Pfam" id="PF04966">
    <property type="entry name" value="OprB"/>
    <property type="match status" value="1"/>
</dbReference>
<dbReference type="GO" id="GO:0015288">
    <property type="term" value="F:porin activity"/>
    <property type="evidence" value="ECO:0007669"/>
    <property type="project" value="InterPro"/>
</dbReference>
<dbReference type="InterPro" id="IPR052932">
    <property type="entry name" value="OprB_Porin"/>
</dbReference>
<dbReference type="AlphaFoldDB" id="A0A653AK62"/>
<dbReference type="PANTHER" id="PTHR37944:SF1">
    <property type="entry name" value="PORIN B"/>
    <property type="match status" value="1"/>
</dbReference>
<comment type="similarity">
    <text evidence="1 2">Belongs to the OprB family.</text>
</comment>
<dbReference type="EMBL" id="UPXZ01000039">
    <property type="protein sequence ID" value="VBB48447.1"/>
    <property type="molecule type" value="Genomic_DNA"/>
</dbReference>
<evidence type="ECO:0000256" key="1">
    <source>
        <dbReference type="ARBA" id="ARBA00008769"/>
    </source>
</evidence>
<evidence type="ECO:0000313" key="3">
    <source>
        <dbReference type="EMBL" id="VBB48447.1"/>
    </source>
</evidence>
<dbReference type="Gene3D" id="2.40.160.180">
    <property type="entry name" value="Carbohydrate-selective porin OprB"/>
    <property type="match status" value="1"/>
</dbReference>
<dbReference type="GO" id="GO:0008643">
    <property type="term" value="P:carbohydrate transport"/>
    <property type="evidence" value="ECO:0007669"/>
    <property type="project" value="InterPro"/>
</dbReference>
<keyword evidence="2" id="KW-0732">Signal</keyword>
<dbReference type="InterPro" id="IPR007049">
    <property type="entry name" value="Carb-sel_porin_OprB"/>
</dbReference>
<dbReference type="GO" id="GO:0016020">
    <property type="term" value="C:membrane"/>
    <property type="evidence" value="ECO:0007669"/>
    <property type="project" value="InterPro"/>
</dbReference>
<protein>
    <submittedName>
        <fullName evidence="3">Carbohydrate-selective porin OprB</fullName>
    </submittedName>
</protein>
<reference evidence="3" key="1">
    <citation type="submission" date="2018-07" db="EMBL/GenBank/DDBJ databases">
        <authorList>
            <consortium name="Genoscope - CEA"/>
            <person name="William W."/>
        </authorList>
    </citation>
    <scope>NUCLEOTIDE SEQUENCE</scope>
    <source>
        <strain evidence="3">IK1</strain>
    </source>
</reference>
<dbReference type="PANTHER" id="PTHR37944">
    <property type="entry name" value="PORIN B"/>
    <property type="match status" value="1"/>
</dbReference>
<proteinExistence type="inferred from homology"/>
<name>A0A653AK62_9BACT</name>
<gene>
    <name evidence="3" type="ORF">TRIP_D440465</name>
</gene>
<feature type="chain" id="PRO_5025092775" evidence="2">
    <location>
        <begin position="21"/>
        <end position="381"/>
    </location>
</feature>
<organism evidence="3">
    <name type="scientific">uncultured Paludibacter sp</name>
    <dbReference type="NCBI Taxonomy" id="497635"/>
    <lineage>
        <taxon>Bacteria</taxon>
        <taxon>Pseudomonadati</taxon>
        <taxon>Bacteroidota</taxon>
        <taxon>Bacteroidia</taxon>
        <taxon>Bacteroidales</taxon>
        <taxon>Paludibacteraceae</taxon>
        <taxon>Paludibacter</taxon>
        <taxon>environmental samples</taxon>
    </lineage>
</organism>
<accession>A0A653AK62</accession>
<sequence length="381" mass="42307">MKKETLLLLFLSIAAFYLQAQETENESENSLTFAASYVGDNVANLSGGIKKGYTYLGFANFEIALDIEKAGLWKGGQFFINAANTHGGTPTETLFGDIQVVSNIEAGNHTYLQELWYKQQLGKVEFTIGLQDLNVELASTEYGGLFLNSSFGIIPTFSLNLHAPIFPLTSPGITSKWNISERTSWINAIYDGSPTDFEENPYNIKWQFKKGDGVLGVTEIQHQFNLNNLSGTYKIGVFAHDHFIERRLDKNFPDSLNTNTWGVYSIIDQKLWESNDKNIGAFLQAGYSPSKLSTNNLYLGLGLNASGFLSKKGDDILGFSVAHAHLTANLNSETAIELTWQKPIGKYLFIQPDIQYIIHPSGQSNSLKNALAAIFRFGFTF</sequence>